<dbReference type="InterPro" id="IPR000836">
    <property type="entry name" value="PRTase_dom"/>
</dbReference>
<dbReference type="Gene3D" id="3.30.1310.20">
    <property type="entry name" value="PRTase-like"/>
    <property type="match status" value="1"/>
</dbReference>
<dbReference type="Proteomes" id="UP000789572">
    <property type="component" value="Unassembled WGS sequence"/>
</dbReference>
<feature type="domain" description="Phosphoribosyltransferase" evidence="1">
    <location>
        <begin position="14"/>
        <end position="176"/>
    </location>
</feature>
<comment type="caution">
    <text evidence="2">The sequence shown here is derived from an EMBL/GenBank/DDBJ whole genome shotgun (WGS) entry which is preliminary data.</text>
</comment>
<dbReference type="Gene3D" id="3.40.50.2020">
    <property type="match status" value="1"/>
</dbReference>
<protein>
    <submittedName>
        <fullName evidence="2">9640_t:CDS:1</fullName>
    </submittedName>
</protein>
<dbReference type="InterPro" id="IPR029057">
    <property type="entry name" value="PRTase-like"/>
</dbReference>
<accession>A0A9N8W3C7</accession>
<gene>
    <name evidence="2" type="ORF">POCULU_LOCUS1021</name>
</gene>
<reference evidence="2" key="1">
    <citation type="submission" date="2021-06" db="EMBL/GenBank/DDBJ databases">
        <authorList>
            <person name="Kallberg Y."/>
            <person name="Tangrot J."/>
            <person name="Rosling A."/>
        </authorList>
    </citation>
    <scope>NUCLEOTIDE SEQUENCE</scope>
    <source>
        <strain evidence="2">IA702</strain>
    </source>
</reference>
<dbReference type="Pfam" id="PF00156">
    <property type="entry name" value="Pribosyltran"/>
    <property type="match status" value="1"/>
</dbReference>
<sequence length="239" mass="26689">MRDRQEYKDRVHAGNVLADAVAQKYNNENNDIIVLALPRGGVPVAYQISQRIKAPLDVFLVRKIGVEGHEELAMGAISETATVFNKEIIGRISEESIRRKQELQRRNLMYRKGKPAVNVGGKTVILVDDGIATGATMRVAYKSLQTQKPKKIVIAVPVGAPDTINEMKNDVDDVICPLQPAFLMGIGMWYMNFNQTEDDEVLEYLAKAELQFPVPTVFPHESEKLQEKNVIEVEASKGL</sequence>
<evidence type="ECO:0000313" key="3">
    <source>
        <dbReference type="Proteomes" id="UP000789572"/>
    </source>
</evidence>
<dbReference type="OrthoDB" id="5779169at2759"/>
<name>A0A9N8W3C7_9GLOM</name>
<proteinExistence type="predicted"/>
<evidence type="ECO:0000313" key="2">
    <source>
        <dbReference type="EMBL" id="CAG8470576.1"/>
    </source>
</evidence>
<dbReference type="CDD" id="cd06223">
    <property type="entry name" value="PRTases_typeI"/>
    <property type="match status" value="1"/>
</dbReference>
<organism evidence="2 3">
    <name type="scientific">Paraglomus occultum</name>
    <dbReference type="NCBI Taxonomy" id="144539"/>
    <lineage>
        <taxon>Eukaryota</taxon>
        <taxon>Fungi</taxon>
        <taxon>Fungi incertae sedis</taxon>
        <taxon>Mucoromycota</taxon>
        <taxon>Glomeromycotina</taxon>
        <taxon>Glomeromycetes</taxon>
        <taxon>Paraglomerales</taxon>
        <taxon>Paraglomeraceae</taxon>
        <taxon>Paraglomus</taxon>
    </lineage>
</organism>
<dbReference type="EMBL" id="CAJVPJ010000066">
    <property type="protein sequence ID" value="CAG8470576.1"/>
    <property type="molecule type" value="Genomic_DNA"/>
</dbReference>
<evidence type="ECO:0000259" key="1">
    <source>
        <dbReference type="Pfam" id="PF00156"/>
    </source>
</evidence>
<dbReference type="SUPFAM" id="SSF53271">
    <property type="entry name" value="PRTase-like"/>
    <property type="match status" value="1"/>
</dbReference>
<keyword evidence="3" id="KW-1185">Reference proteome</keyword>
<dbReference type="AlphaFoldDB" id="A0A9N8W3C7"/>